<dbReference type="GO" id="GO:0042612">
    <property type="term" value="C:MHC class I protein complex"/>
    <property type="evidence" value="ECO:0007669"/>
    <property type="project" value="UniProtKB-KW"/>
</dbReference>
<dbReference type="PANTHER" id="PTHR23411">
    <property type="entry name" value="TAPASIN"/>
    <property type="match status" value="1"/>
</dbReference>
<dbReference type="GO" id="GO:0034987">
    <property type="term" value="F:immunoglobulin receptor binding"/>
    <property type="evidence" value="ECO:0007669"/>
    <property type="project" value="Ensembl"/>
</dbReference>
<keyword evidence="2" id="KW-0732">Signal</keyword>
<evidence type="ECO:0000256" key="2">
    <source>
        <dbReference type="ARBA" id="ARBA00022729"/>
    </source>
</evidence>
<feature type="domain" description="Ig-like" evidence="4">
    <location>
        <begin position="94"/>
        <end position="194"/>
    </location>
</feature>
<proteinExistence type="predicted"/>
<reference evidence="5" key="3">
    <citation type="submission" date="2025-09" db="UniProtKB">
        <authorList>
            <consortium name="Ensembl"/>
        </authorList>
    </citation>
    <scope>IDENTIFICATION</scope>
</reference>
<dbReference type="GO" id="GO:0045087">
    <property type="term" value="P:innate immune response"/>
    <property type="evidence" value="ECO:0007669"/>
    <property type="project" value="Ensembl"/>
</dbReference>
<accession>A0A5F4W532</accession>
<evidence type="ECO:0000313" key="6">
    <source>
        <dbReference type="Proteomes" id="UP000008225"/>
    </source>
</evidence>
<dbReference type="SMART" id="SM00407">
    <property type="entry name" value="IGc1"/>
    <property type="match status" value="4"/>
</dbReference>
<dbReference type="InParanoid" id="A0A5F4W532"/>
<dbReference type="GO" id="GO:0071756">
    <property type="term" value="C:pentameric IgM immunoglobulin complex"/>
    <property type="evidence" value="ECO:0007669"/>
    <property type="project" value="Ensembl"/>
</dbReference>
<dbReference type="GO" id="GO:0002250">
    <property type="term" value="P:adaptive immune response"/>
    <property type="evidence" value="ECO:0007669"/>
    <property type="project" value="Ensembl"/>
</dbReference>
<dbReference type="InterPro" id="IPR050380">
    <property type="entry name" value="Immune_Resp_Modulators"/>
</dbReference>
<dbReference type="Bgee" id="ENSCJAG00000057231">
    <property type="expression patterns" value="Expressed in kidney and 5 other cell types or tissues"/>
</dbReference>
<dbReference type="FunFam" id="2.60.40.10:FF:001836">
    <property type="entry name" value="Immunoglobulin heavy constant mu"/>
    <property type="match status" value="1"/>
</dbReference>
<dbReference type="GO" id="GO:0009986">
    <property type="term" value="C:cell surface"/>
    <property type="evidence" value="ECO:0007669"/>
    <property type="project" value="Ensembl"/>
</dbReference>
<evidence type="ECO:0000256" key="1">
    <source>
        <dbReference type="ARBA" id="ARBA00022451"/>
    </source>
</evidence>
<dbReference type="FunFam" id="2.60.40.10:FF:000463">
    <property type="entry name" value="Immunoglobulin heavy constant gamma 1"/>
    <property type="match status" value="2"/>
</dbReference>
<dbReference type="GO" id="GO:0050829">
    <property type="term" value="P:defense response to Gram-negative bacterium"/>
    <property type="evidence" value="ECO:0007669"/>
    <property type="project" value="Ensembl"/>
</dbReference>
<dbReference type="GO" id="GO:0071757">
    <property type="term" value="C:hexameric IgM immunoglobulin complex"/>
    <property type="evidence" value="ECO:0007669"/>
    <property type="project" value="Ensembl"/>
</dbReference>
<dbReference type="FunCoup" id="A0A5F4W532">
    <property type="interactions" value="165"/>
</dbReference>
<name>A0A5F4W532_CALJA</name>
<dbReference type="GO" id="GO:0042834">
    <property type="term" value="F:peptidoglycan binding"/>
    <property type="evidence" value="ECO:0007669"/>
    <property type="project" value="Ensembl"/>
</dbReference>
<dbReference type="InterPro" id="IPR003597">
    <property type="entry name" value="Ig_C1-set"/>
</dbReference>
<dbReference type="Gene3D" id="2.60.40.10">
    <property type="entry name" value="Immunoglobulins"/>
    <property type="match status" value="4"/>
</dbReference>
<dbReference type="InterPro" id="IPR007110">
    <property type="entry name" value="Ig-like_dom"/>
</dbReference>
<dbReference type="STRING" id="9483.ENSCJAP00000072232"/>
<keyword evidence="3" id="KW-0393">Immunoglobulin domain</keyword>
<dbReference type="InterPro" id="IPR003006">
    <property type="entry name" value="Ig/MHC_CS"/>
</dbReference>
<organism evidence="5 6">
    <name type="scientific">Callithrix jacchus</name>
    <name type="common">White-tufted-ear marmoset</name>
    <name type="synonym">Simia Jacchus</name>
    <dbReference type="NCBI Taxonomy" id="9483"/>
    <lineage>
        <taxon>Eukaryota</taxon>
        <taxon>Metazoa</taxon>
        <taxon>Chordata</taxon>
        <taxon>Craniata</taxon>
        <taxon>Vertebrata</taxon>
        <taxon>Euteleostomi</taxon>
        <taxon>Mammalia</taxon>
        <taxon>Eutheria</taxon>
        <taxon>Euarchontoglires</taxon>
        <taxon>Primates</taxon>
        <taxon>Haplorrhini</taxon>
        <taxon>Platyrrhini</taxon>
        <taxon>Cebidae</taxon>
        <taxon>Callitrichinae</taxon>
        <taxon>Callithrix</taxon>
        <taxon>Callithrix</taxon>
    </lineage>
</organism>
<sequence>MLDTSRVSVGCLARDFMPNSITFSWKYQNNSDISSIQGFQSLLRGDKYMATSQVLLPSRDVMQGRDDHVVCKVQHPNGNRQKDVPLPVLAELSPNVSVFVPPRDAFTGNPRKSKLICQATGFSPRHIKVSWLQEGKKLESGFTTGQVEAEAKESGPTTYKVTSTLTIAEKDWLTQSVFTCRVDHNGLAFQKNVSSACGANPATGIRVFAIPPSFASIFLTKSTKLTCLVTDLATYDSVTISWTRQNGEVLKTHTNISESHPNATFSATGVASICEDDWNSGERFICTVTHTDLPSPLKQSISRTKGAALHRPEVYLLPPAREQLSLRESATVTCLVTSFSPADIFVQWMQRGQPLPQEKYVTSTPVPEPHAPGLYFAYSTLTVSEEDWSAGESYTCVVGHEALPNRVTERTVDKSTEGEVSADEEGFENLWATASTFIVLFLLSLFYSTTVTLFKVAQTARGAWGPGSSWGWTSITEAPTNPLGPLCLAPFPTRRKCFTPSLLPAGKMIQLKNEDRERNSRDAAPGLGSPPSWPLARVSLPVLPPAVCSNTCFLLDGQGLAGERASTLALPTLLCCVYACYPEINMLILSMKRLSHEGFCFSFKSFVLHGPLKGGSQFQREPWERELGQHRSF</sequence>
<dbReference type="Pfam" id="PF07654">
    <property type="entry name" value="C1-set"/>
    <property type="match status" value="4"/>
</dbReference>
<dbReference type="InterPro" id="IPR036179">
    <property type="entry name" value="Ig-like_dom_sf"/>
</dbReference>
<dbReference type="GO" id="GO:0019731">
    <property type="term" value="P:antibacterial humoral response"/>
    <property type="evidence" value="ECO:0007669"/>
    <property type="project" value="Ensembl"/>
</dbReference>
<dbReference type="CDD" id="cd07696">
    <property type="entry name" value="IgC1_CH3_IgAEM_CH2_IgG"/>
    <property type="match status" value="1"/>
</dbReference>
<keyword evidence="1" id="KW-0391">Immunity</keyword>
<reference evidence="5" key="2">
    <citation type="submission" date="2025-08" db="UniProtKB">
        <authorList>
            <consortium name="Ensembl"/>
        </authorList>
    </citation>
    <scope>IDENTIFICATION</scope>
</reference>
<keyword evidence="1" id="KW-0490">MHC I</keyword>
<dbReference type="Ensembl" id="ENSCJAT00000103609.2">
    <property type="protein sequence ID" value="ENSCJAP00000072232.2"/>
    <property type="gene ID" value="ENSCJAG00000057231.2"/>
</dbReference>
<evidence type="ECO:0000259" key="4">
    <source>
        <dbReference type="PROSITE" id="PS50835"/>
    </source>
</evidence>
<dbReference type="GO" id="GO:0003697">
    <property type="term" value="F:single-stranded DNA binding"/>
    <property type="evidence" value="ECO:0007669"/>
    <property type="project" value="Ensembl"/>
</dbReference>
<feature type="domain" description="Ig-like" evidence="4">
    <location>
        <begin position="212"/>
        <end position="302"/>
    </location>
</feature>
<dbReference type="AlphaFoldDB" id="A0A5F4W532"/>
<dbReference type="InterPro" id="IPR013783">
    <property type="entry name" value="Ig-like_fold"/>
</dbReference>
<dbReference type="SUPFAM" id="SSF48726">
    <property type="entry name" value="Immunoglobulin"/>
    <property type="match status" value="4"/>
</dbReference>
<keyword evidence="6" id="KW-1185">Reference proteome</keyword>
<dbReference type="GO" id="GO:0031210">
    <property type="term" value="F:phosphatidylcholine binding"/>
    <property type="evidence" value="ECO:0007669"/>
    <property type="project" value="Ensembl"/>
</dbReference>
<evidence type="ECO:0000256" key="3">
    <source>
        <dbReference type="ARBA" id="ARBA00023319"/>
    </source>
</evidence>
<dbReference type="PROSITE" id="PS00290">
    <property type="entry name" value="IG_MHC"/>
    <property type="match status" value="3"/>
</dbReference>
<dbReference type="PROSITE" id="PS50835">
    <property type="entry name" value="IG_LIKE"/>
    <property type="match status" value="4"/>
</dbReference>
<dbReference type="FunFam" id="2.60.40.10:FF:000998">
    <property type="entry name" value="Immunoglobulin heavy constant epsilon"/>
    <property type="match status" value="1"/>
</dbReference>
<dbReference type="GO" id="GO:0002474">
    <property type="term" value="P:antigen processing and presentation of peptide antigen via MHC class I"/>
    <property type="evidence" value="ECO:0007669"/>
    <property type="project" value="UniProtKB-KW"/>
</dbReference>
<feature type="domain" description="Ig-like" evidence="4">
    <location>
        <begin position="312"/>
        <end position="413"/>
    </location>
</feature>
<reference evidence="5" key="1">
    <citation type="submission" date="2009-03" db="EMBL/GenBank/DDBJ databases">
        <authorList>
            <person name="Warren W."/>
            <person name="Ye L."/>
            <person name="Minx P."/>
            <person name="Worley K."/>
            <person name="Gibbs R."/>
            <person name="Wilson R.K."/>
        </authorList>
    </citation>
    <scope>NUCLEOTIDE SEQUENCE [LARGE SCALE GENOMIC DNA]</scope>
</reference>
<dbReference type="GeneTree" id="ENSGT00940000161491"/>
<gene>
    <name evidence="5" type="primary">IGHM</name>
</gene>
<dbReference type="CDD" id="cd05768">
    <property type="entry name" value="IgC1_CH3_IgAGD_CH4_IgAEM"/>
    <property type="match status" value="1"/>
</dbReference>
<evidence type="ECO:0000313" key="5">
    <source>
        <dbReference type="Ensembl" id="ENSCJAP00000072232.2"/>
    </source>
</evidence>
<dbReference type="CDD" id="cd16093">
    <property type="entry name" value="IgC1_CH2_Mu"/>
    <property type="match status" value="1"/>
</dbReference>
<feature type="domain" description="Ig-like" evidence="4">
    <location>
        <begin position="1"/>
        <end position="87"/>
    </location>
</feature>
<protein>
    <submittedName>
        <fullName evidence="5">Immunoglobulin heavy constant mu</fullName>
    </submittedName>
</protein>
<dbReference type="Proteomes" id="UP000008225">
    <property type="component" value="Chromosome 10"/>
</dbReference>